<keyword evidence="2 5" id="KW-0812">Transmembrane</keyword>
<dbReference type="InterPro" id="IPR011547">
    <property type="entry name" value="SLC26A/SulP_dom"/>
</dbReference>
<evidence type="ECO:0000256" key="3">
    <source>
        <dbReference type="ARBA" id="ARBA00022989"/>
    </source>
</evidence>
<feature type="transmembrane region" description="Helical" evidence="5">
    <location>
        <begin position="140"/>
        <end position="160"/>
    </location>
</feature>
<feature type="transmembrane region" description="Helical" evidence="5">
    <location>
        <begin position="404"/>
        <end position="429"/>
    </location>
</feature>
<reference evidence="8" key="1">
    <citation type="journal article" date="2019" name="Int. J. Syst. Evol. Microbiol.">
        <title>The Global Catalogue of Microorganisms (GCM) 10K type strain sequencing project: providing services to taxonomists for standard genome sequencing and annotation.</title>
        <authorList>
            <consortium name="The Broad Institute Genomics Platform"/>
            <consortium name="The Broad Institute Genome Sequencing Center for Infectious Disease"/>
            <person name="Wu L."/>
            <person name="Ma J."/>
        </authorList>
    </citation>
    <scope>NUCLEOTIDE SEQUENCE [LARGE SCALE GENOMIC DNA]</scope>
    <source>
        <strain evidence="8">TBRC 7912</strain>
    </source>
</reference>
<protein>
    <submittedName>
        <fullName evidence="7">SulP family inorganic anion transporter</fullName>
    </submittedName>
</protein>
<dbReference type="EMBL" id="JBHSBC010000009">
    <property type="protein sequence ID" value="MFC3980447.1"/>
    <property type="molecule type" value="Genomic_DNA"/>
</dbReference>
<feature type="transmembrane region" description="Helical" evidence="5">
    <location>
        <begin position="108"/>
        <end position="128"/>
    </location>
</feature>
<comment type="caution">
    <text evidence="7">The sequence shown here is derived from an EMBL/GenBank/DDBJ whole genome shotgun (WGS) entry which is preliminary data.</text>
</comment>
<feature type="transmembrane region" description="Helical" evidence="5">
    <location>
        <begin position="351"/>
        <end position="384"/>
    </location>
</feature>
<sequence>MTSEQHGLKAHDDLATAPRRGAFQTADVKSGFLVFLIALPLCLGIALASGFPPVAGVLTAIVGGVLVSLLGSAPLTIKGPAAGLIVIALGAVQELGGGDLAVGYRRALAVGVVAAVVQIAFALCRVATVGIAMSPSVVHGMLAAIGIIIISKQAHVALGVKPESKETLGLIAEIPHSVASANPRVLLLGALGLLIMFGMPLIRARWARAVPAPLVVLAVTVPVALWFHVGVPHDYRFMTTTYHLGPEFLVRLPGTLLDAVAFPDFSVILSGTSLKYVVMFALIGTIESTLTVLAVDSMDPERRSSDLNRDLLALGGGNLVSALIGGLPMISEIVRSRANIDAGAVSRGSNFFHGVFLLLFVALAPGLLQTIPLAVLAAMLVYTGTRLASPREFAHAREVGLDQLALFLTTMFVTLATDLLMGVAAGLALKIVLHLVRGVPPVAFLRPRAVAVRSGSVLNVRVPAAAVFTALLPLRRTVNGATKDDTGDGGVTEVVVDVTDATLVDHTFLSGLATMSREWRATLTLRGLDGLVPVSAHPQATRRRRRA</sequence>
<evidence type="ECO:0000313" key="8">
    <source>
        <dbReference type="Proteomes" id="UP001595698"/>
    </source>
</evidence>
<feature type="transmembrane region" description="Helical" evidence="5">
    <location>
        <begin position="185"/>
        <end position="202"/>
    </location>
</feature>
<feature type="transmembrane region" description="Helical" evidence="5">
    <location>
        <begin position="30"/>
        <end position="48"/>
    </location>
</feature>
<evidence type="ECO:0000256" key="2">
    <source>
        <dbReference type="ARBA" id="ARBA00022692"/>
    </source>
</evidence>
<name>A0ABV8EVN8_9ACTN</name>
<keyword evidence="3 5" id="KW-1133">Transmembrane helix</keyword>
<feature type="domain" description="SLC26A/SulP transporter" evidence="6">
    <location>
        <begin position="26"/>
        <end position="399"/>
    </location>
</feature>
<dbReference type="RefSeq" id="WP_386189507.1">
    <property type="nucleotide sequence ID" value="NZ_JBHSBC010000009.1"/>
</dbReference>
<organism evidence="7 8">
    <name type="scientific">Streptosporangium jomthongense</name>
    <dbReference type="NCBI Taxonomy" id="1193683"/>
    <lineage>
        <taxon>Bacteria</taxon>
        <taxon>Bacillati</taxon>
        <taxon>Actinomycetota</taxon>
        <taxon>Actinomycetes</taxon>
        <taxon>Streptosporangiales</taxon>
        <taxon>Streptosporangiaceae</taxon>
        <taxon>Streptosporangium</taxon>
    </lineage>
</organism>
<dbReference type="InterPro" id="IPR001902">
    <property type="entry name" value="SLC26A/SulP_fam"/>
</dbReference>
<evidence type="ECO:0000256" key="5">
    <source>
        <dbReference type="SAM" id="Phobius"/>
    </source>
</evidence>
<accession>A0ABV8EVN8</accession>
<dbReference type="PANTHER" id="PTHR11814">
    <property type="entry name" value="SULFATE TRANSPORTER"/>
    <property type="match status" value="1"/>
</dbReference>
<feature type="transmembrane region" description="Helical" evidence="5">
    <location>
        <begin position="311"/>
        <end position="330"/>
    </location>
</feature>
<feature type="transmembrane region" description="Helical" evidence="5">
    <location>
        <begin position="209"/>
        <end position="228"/>
    </location>
</feature>
<evidence type="ECO:0000313" key="7">
    <source>
        <dbReference type="EMBL" id="MFC3980447.1"/>
    </source>
</evidence>
<evidence type="ECO:0000256" key="1">
    <source>
        <dbReference type="ARBA" id="ARBA00004141"/>
    </source>
</evidence>
<gene>
    <name evidence="7" type="ORF">ACFOYY_09960</name>
</gene>
<keyword evidence="8" id="KW-1185">Reference proteome</keyword>
<dbReference type="Pfam" id="PF00916">
    <property type="entry name" value="Sulfate_transp"/>
    <property type="match status" value="1"/>
</dbReference>
<comment type="subcellular location">
    <subcellularLocation>
        <location evidence="1">Membrane</location>
        <topology evidence="1">Multi-pass membrane protein</topology>
    </subcellularLocation>
</comment>
<proteinExistence type="predicted"/>
<evidence type="ECO:0000259" key="6">
    <source>
        <dbReference type="Pfam" id="PF00916"/>
    </source>
</evidence>
<evidence type="ECO:0000256" key="4">
    <source>
        <dbReference type="ARBA" id="ARBA00023136"/>
    </source>
</evidence>
<dbReference type="Proteomes" id="UP001595698">
    <property type="component" value="Unassembled WGS sequence"/>
</dbReference>
<keyword evidence="4 5" id="KW-0472">Membrane</keyword>